<name>A0A238LCX4_9RHOB</name>
<keyword evidence="3" id="KW-0804">Transcription</keyword>
<dbReference type="InterPro" id="IPR005143">
    <property type="entry name" value="TF_LuxR_autoind-bd_dom"/>
</dbReference>
<keyword evidence="1" id="KW-0805">Transcription regulation</keyword>
<dbReference type="InterPro" id="IPR036693">
    <property type="entry name" value="TF_LuxR_autoind-bd_dom_sf"/>
</dbReference>
<evidence type="ECO:0000256" key="3">
    <source>
        <dbReference type="ARBA" id="ARBA00023163"/>
    </source>
</evidence>
<dbReference type="InterPro" id="IPR036388">
    <property type="entry name" value="WH-like_DNA-bd_sf"/>
</dbReference>
<dbReference type="SUPFAM" id="SSF46894">
    <property type="entry name" value="C-terminal effector domain of the bipartite response regulators"/>
    <property type="match status" value="1"/>
</dbReference>
<dbReference type="PROSITE" id="PS50043">
    <property type="entry name" value="HTH_LUXR_2"/>
    <property type="match status" value="1"/>
</dbReference>
<keyword evidence="6" id="KW-1185">Reference proteome</keyword>
<feature type="domain" description="HTH luxR-type" evidence="4">
    <location>
        <begin position="138"/>
        <end position="203"/>
    </location>
</feature>
<evidence type="ECO:0000313" key="6">
    <source>
        <dbReference type="Proteomes" id="UP000201613"/>
    </source>
</evidence>
<dbReference type="EMBL" id="FXZK01000002">
    <property type="protein sequence ID" value="SMY07264.1"/>
    <property type="molecule type" value="Genomic_DNA"/>
</dbReference>
<evidence type="ECO:0000256" key="1">
    <source>
        <dbReference type="ARBA" id="ARBA00023015"/>
    </source>
</evidence>
<proteinExistence type="predicted"/>
<dbReference type="RefSeq" id="WP_168770491.1">
    <property type="nucleotide sequence ID" value="NZ_FXZK01000002.1"/>
</dbReference>
<dbReference type="InterPro" id="IPR016032">
    <property type="entry name" value="Sig_transdc_resp-reg_C-effctor"/>
</dbReference>
<dbReference type="Gene3D" id="1.10.10.10">
    <property type="entry name" value="Winged helix-like DNA-binding domain superfamily/Winged helix DNA-binding domain"/>
    <property type="match status" value="1"/>
</dbReference>
<dbReference type="SMART" id="SM00421">
    <property type="entry name" value="HTH_LUXR"/>
    <property type="match status" value="1"/>
</dbReference>
<dbReference type="Pfam" id="PF03472">
    <property type="entry name" value="Autoind_bind"/>
    <property type="match status" value="1"/>
</dbReference>
<dbReference type="Proteomes" id="UP000201613">
    <property type="component" value="Unassembled WGS sequence"/>
</dbReference>
<dbReference type="GO" id="GO:0003677">
    <property type="term" value="F:DNA binding"/>
    <property type="evidence" value="ECO:0007669"/>
    <property type="project" value="UniProtKB-KW"/>
</dbReference>
<evidence type="ECO:0000256" key="2">
    <source>
        <dbReference type="ARBA" id="ARBA00023125"/>
    </source>
</evidence>
<dbReference type="Gene3D" id="3.30.450.80">
    <property type="entry name" value="Transcription factor LuxR-like, autoinducer-binding domain"/>
    <property type="match status" value="1"/>
</dbReference>
<evidence type="ECO:0000313" key="5">
    <source>
        <dbReference type="EMBL" id="SMY07264.1"/>
    </source>
</evidence>
<sequence length="205" mass="23005">MLPSDEKIMDYGFGDVASAGFYIAFRLEFLLPEFECKTLPRAWIHKYTRHGLMMFDPVMQWIYSNTGAVRWSEIDLPDPHGILMQASEYGLSYGVAISLRDPEDPSIRSFGNFCRSDRELSDTEISDLTQKLELLFSDLTAPDDVTEAELEVLAGIKSGRLIKEIAYELNVTEGAIKQRLRSAKDKLGARTTPQAVAIADSYGLI</sequence>
<dbReference type="GO" id="GO:0006355">
    <property type="term" value="P:regulation of DNA-templated transcription"/>
    <property type="evidence" value="ECO:0007669"/>
    <property type="project" value="InterPro"/>
</dbReference>
<gene>
    <name evidence="5" type="ORF">LOM8899_01397</name>
</gene>
<accession>A0A238LCX4</accession>
<dbReference type="InterPro" id="IPR000792">
    <property type="entry name" value="Tscrpt_reg_LuxR_C"/>
</dbReference>
<dbReference type="SUPFAM" id="SSF75516">
    <property type="entry name" value="Pheromone-binding domain of LuxR-like quorum-sensing transcription factors"/>
    <property type="match status" value="1"/>
</dbReference>
<organism evidence="5 6">
    <name type="scientific">Flavimaricola marinus</name>
    <dbReference type="NCBI Taxonomy" id="1819565"/>
    <lineage>
        <taxon>Bacteria</taxon>
        <taxon>Pseudomonadati</taxon>
        <taxon>Pseudomonadota</taxon>
        <taxon>Alphaproteobacteria</taxon>
        <taxon>Rhodobacterales</taxon>
        <taxon>Paracoccaceae</taxon>
        <taxon>Flavimaricola</taxon>
    </lineage>
</organism>
<protein>
    <submittedName>
        <fullName evidence="5">DNA-binding transcriptional activator SdiA</fullName>
    </submittedName>
</protein>
<dbReference type="Pfam" id="PF00196">
    <property type="entry name" value="GerE"/>
    <property type="match status" value="1"/>
</dbReference>
<dbReference type="CDD" id="cd06170">
    <property type="entry name" value="LuxR_C_like"/>
    <property type="match status" value="1"/>
</dbReference>
<evidence type="ECO:0000259" key="4">
    <source>
        <dbReference type="PROSITE" id="PS50043"/>
    </source>
</evidence>
<dbReference type="AlphaFoldDB" id="A0A238LCX4"/>
<reference evidence="5 6" key="1">
    <citation type="submission" date="2017-05" db="EMBL/GenBank/DDBJ databases">
        <authorList>
            <person name="Song R."/>
            <person name="Chenine A.L."/>
            <person name="Ruprecht R.M."/>
        </authorList>
    </citation>
    <scope>NUCLEOTIDE SEQUENCE [LARGE SCALE GENOMIC DNA]</scope>
    <source>
        <strain evidence="5 6">CECT 8899</strain>
    </source>
</reference>
<keyword evidence="2 5" id="KW-0238">DNA-binding</keyword>